<name>A0ABY8D831_9HYPH</name>
<proteinExistence type="predicted"/>
<feature type="transmembrane region" description="Helical" evidence="1">
    <location>
        <begin position="17"/>
        <end position="37"/>
    </location>
</feature>
<keyword evidence="1" id="KW-1133">Transmembrane helix</keyword>
<evidence type="ECO:0000256" key="1">
    <source>
        <dbReference type="SAM" id="Phobius"/>
    </source>
</evidence>
<evidence type="ECO:0000313" key="3">
    <source>
        <dbReference type="Proteomes" id="UP001229355"/>
    </source>
</evidence>
<sequence length="40" mass="4544">MKSLVPARFYGYDFSRLWVAIGFTLAIAVIIYGALFGRIF</sequence>
<gene>
    <name evidence="2" type="ORF">PZN02_002751</name>
</gene>
<evidence type="ECO:0000313" key="2">
    <source>
        <dbReference type="EMBL" id="WEX86467.1"/>
    </source>
</evidence>
<protein>
    <submittedName>
        <fullName evidence="2">Uncharacterized protein</fullName>
    </submittedName>
</protein>
<keyword evidence="1" id="KW-0812">Transmembrane</keyword>
<dbReference type="EMBL" id="CP120373">
    <property type="protein sequence ID" value="WEX86467.1"/>
    <property type="molecule type" value="Genomic_DNA"/>
</dbReference>
<reference evidence="2 3" key="1">
    <citation type="submission" date="2023-03" db="EMBL/GenBank/DDBJ databases">
        <authorList>
            <person name="Kaur S."/>
            <person name="Espinosa-Saiz D."/>
            <person name="Velazquez E."/>
            <person name="Menendez E."/>
            <person name="diCenzo G.C."/>
        </authorList>
    </citation>
    <scope>NUCLEOTIDE SEQUENCE [LARGE SCALE GENOMIC DNA]</scope>
    <source>
        <strain evidence="2 3">LMG 24692</strain>
    </source>
</reference>
<keyword evidence="3" id="KW-1185">Reference proteome</keyword>
<organism evidence="2 3">
    <name type="scientific">Sinorhizobium garamanticum</name>
    <dbReference type="NCBI Taxonomy" id="680247"/>
    <lineage>
        <taxon>Bacteria</taxon>
        <taxon>Pseudomonadati</taxon>
        <taxon>Pseudomonadota</taxon>
        <taxon>Alphaproteobacteria</taxon>
        <taxon>Hyphomicrobiales</taxon>
        <taxon>Rhizobiaceae</taxon>
        <taxon>Sinorhizobium/Ensifer group</taxon>
        <taxon>Sinorhizobium</taxon>
    </lineage>
</organism>
<accession>A0ABY8D831</accession>
<dbReference type="RefSeq" id="WP_280658533.1">
    <property type="nucleotide sequence ID" value="NZ_CP120373.1"/>
</dbReference>
<dbReference type="Proteomes" id="UP001229355">
    <property type="component" value="Chromosome 1"/>
</dbReference>
<keyword evidence="1" id="KW-0472">Membrane</keyword>